<feature type="domain" description="Reverse transcriptase" evidence="1">
    <location>
        <begin position="1"/>
        <end position="179"/>
    </location>
</feature>
<sequence length="179" mass="20447">MIDCERSNVDSERSCCSQIFTLRNIIKQCLEYRYPLYINFVDFKKAFDSVHRESLWEILSLYGVPATFVKVFRSLYHISSCFVKTTLGNIRFTTGVRQGCVLPPLLFNIALDYVLRRTTAEVQVGTPWSSGRFMDLDFADDIAIFAEDNDTLQKSTDALARKQAKSASELVSKIQRSCT</sequence>
<dbReference type="InterPro" id="IPR000477">
    <property type="entry name" value="RT_dom"/>
</dbReference>
<keyword evidence="3" id="KW-1185">Reference proteome</keyword>
<accession>A0A3P8CJJ3</accession>
<dbReference type="PANTHER" id="PTHR47027:SF25">
    <property type="entry name" value="REVERSE TRANSCRIPTASE DOMAIN-CONTAINING PROTEIN"/>
    <property type="match status" value="1"/>
</dbReference>
<dbReference type="Proteomes" id="UP000050761">
    <property type="component" value="Unassembled WGS sequence"/>
</dbReference>
<dbReference type="OrthoDB" id="410104at2759"/>
<gene>
    <name evidence="2" type="ORF">HPBE_LOCUS10385</name>
</gene>
<protein>
    <submittedName>
        <fullName evidence="4">Reverse transcriptase domain-containing protein</fullName>
    </submittedName>
</protein>
<dbReference type="AlphaFoldDB" id="A0A183FRD5"/>
<evidence type="ECO:0000259" key="1">
    <source>
        <dbReference type="PROSITE" id="PS50878"/>
    </source>
</evidence>
<dbReference type="Pfam" id="PF00078">
    <property type="entry name" value="RVT_1"/>
    <property type="match status" value="1"/>
</dbReference>
<dbReference type="SUPFAM" id="SSF56672">
    <property type="entry name" value="DNA/RNA polymerases"/>
    <property type="match status" value="1"/>
</dbReference>
<dbReference type="PANTHER" id="PTHR47027">
    <property type="entry name" value="REVERSE TRANSCRIPTASE DOMAIN-CONTAINING PROTEIN"/>
    <property type="match status" value="1"/>
</dbReference>
<accession>A0A183FRD5</accession>
<evidence type="ECO:0000313" key="3">
    <source>
        <dbReference type="Proteomes" id="UP000050761"/>
    </source>
</evidence>
<dbReference type="WBParaSite" id="HPBE_0001038401-mRNA-1">
    <property type="protein sequence ID" value="HPBE_0001038401-mRNA-1"/>
    <property type="gene ID" value="HPBE_0001038401"/>
</dbReference>
<organism evidence="3 4">
    <name type="scientific">Heligmosomoides polygyrus</name>
    <name type="common">Parasitic roundworm</name>
    <dbReference type="NCBI Taxonomy" id="6339"/>
    <lineage>
        <taxon>Eukaryota</taxon>
        <taxon>Metazoa</taxon>
        <taxon>Ecdysozoa</taxon>
        <taxon>Nematoda</taxon>
        <taxon>Chromadorea</taxon>
        <taxon>Rhabditida</taxon>
        <taxon>Rhabditina</taxon>
        <taxon>Rhabditomorpha</taxon>
        <taxon>Strongyloidea</taxon>
        <taxon>Heligmosomidae</taxon>
        <taxon>Heligmosomoides</taxon>
    </lineage>
</organism>
<dbReference type="EMBL" id="UZAH01026747">
    <property type="protein sequence ID" value="VDO84865.1"/>
    <property type="molecule type" value="Genomic_DNA"/>
</dbReference>
<reference evidence="2 3" key="1">
    <citation type="submission" date="2018-11" db="EMBL/GenBank/DDBJ databases">
        <authorList>
            <consortium name="Pathogen Informatics"/>
        </authorList>
    </citation>
    <scope>NUCLEOTIDE SEQUENCE [LARGE SCALE GENOMIC DNA]</scope>
</reference>
<proteinExistence type="predicted"/>
<name>A0A183FRD5_HELPZ</name>
<dbReference type="InterPro" id="IPR043502">
    <property type="entry name" value="DNA/RNA_pol_sf"/>
</dbReference>
<evidence type="ECO:0000313" key="4">
    <source>
        <dbReference type="WBParaSite" id="HPBE_0001038401-mRNA-1"/>
    </source>
</evidence>
<reference evidence="4" key="2">
    <citation type="submission" date="2019-09" db="UniProtKB">
        <authorList>
            <consortium name="WormBaseParasite"/>
        </authorList>
    </citation>
    <scope>IDENTIFICATION</scope>
</reference>
<evidence type="ECO:0000313" key="2">
    <source>
        <dbReference type="EMBL" id="VDO84865.1"/>
    </source>
</evidence>
<dbReference type="PROSITE" id="PS50878">
    <property type="entry name" value="RT_POL"/>
    <property type="match status" value="1"/>
</dbReference>